<reference evidence="4" key="1">
    <citation type="submission" date="2019-07" db="EMBL/GenBank/DDBJ databases">
        <title>KPC-2 carbapenem resistent Enterobacterales isolates from Germany.</title>
        <authorList>
            <person name="Yao Y."/>
            <person name="Falgenhauer L."/>
            <person name="Imirzalioglu C."/>
            <person name="Chakraborty T."/>
        </authorList>
    </citation>
    <scope>NUCLEOTIDE SEQUENCE</scope>
    <source>
        <strain evidence="4">CA13304</strain>
    </source>
</reference>
<dbReference type="Pfam" id="PF01156">
    <property type="entry name" value="IU_nuc_hydro"/>
    <property type="match status" value="1"/>
</dbReference>
<evidence type="ECO:0000256" key="1">
    <source>
        <dbReference type="ARBA" id="ARBA00022801"/>
    </source>
</evidence>
<dbReference type="GO" id="GO:0008477">
    <property type="term" value="F:purine nucleosidase activity"/>
    <property type="evidence" value="ECO:0007669"/>
    <property type="project" value="TreeGrafter"/>
</dbReference>
<sequence>MNKVIIDTDIGVDDAFAIAYAAKYCDVIGITTVFGNVPVEQAVKNAKLFCEKINLNAQIYKGCSRPLAVAPMPVGTKVHGDDGMGGVFHNPHTADAEDAISFIIESIKKNPGEITLIPIGPLTNISVALNQAPEIIGLVKQVVIMGGAYGSFGHFGNATPFAEFNFWKDPHAADQVLSSGLPITVVPLDVTHQVLISGADIRQIKNELFERISEFYLQFSLREEGFEGMALHDSLAVAFLIHPECFSTVTSPLRVVTEGICIGQSLRKPSYCATRSDPFQGLKHHQLCLDVDVEKVKRHFLDTLTQQFHS</sequence>
<dbReference type="PANTHER" id="PTHR12304:SF4">
    <property type="entry name" value="URIDINE NUCLEOSIDASE"/>
    <property type="match status" value="1"/>
</dbReference>
<accession>A0A8I0MIP9</accession>
<name>A0A8I0MIP9_CITAM</name>
<protein>
    <submittedName>
        <fullName evidence="4">Nucleoside hydrolase</fullName>
    </submittedName>
</protein>
<organism evidence="4 5">
    <name type="scientific">Citrobacter amalonaticus</name>
    <dbReference type="NCBI Taxonomy" id="35703"/>
    <lineage>
        <taxon>Bacteria</taxon>
        <taxon>Pseudomonadati</taxon>
        <taxon>Pseudomonadota</taxon>
        <taxon>Gammaproteobacteria</taxon>
        <taxon>Enterobacterales</taxon>
        <taxon>Enterobacteriaceae</taxon>
        <taxon>Citrobacter</taxon>
    </lineage>
</organism>
<dbReference type="InterPro" id="IPR023186">
    <property type="entry name" value="IUNH"/>
</dbReference>
<dbReference type="GO" id="GO:0005829">
    <property type="term" value="C:cytosol"/>
    <property type="evidence" value="ECO:0007669"/>
    <property type="project" value="TreeGrafter"/>
</dbReference>
<dbReference type="InterPro" id="IPR001910">
    <property type="entry name" value="Inosine/uridine_hydrolase_dom"/>
</dbReference>
<gene>
    <name evidence="4" type="ORF">FOT72_06315</name>
</gene>
<dbReference type="Proteomes" id="UP000656723">
    <property type="component" value="Unassembled WGS sequence"/>
</dbReference>
<evidence type="ECO:0000313" key="4">
    <source>
        <dbReference type="EMBL" id="MBE0127645.1"/>
    </source>
</evidence>
<dbReference type="EMBL" id="VKME01000007">
    <property type="protein sequence ID" value="MBE0127645.1"/>
    <property type="molecule type" value="Genomic_DNA"/>
</dbReference>
<dbReference type="AlphaFoldDB" id="A0A8I0MIP9"/>
<keyword evidence="1 4" id="KW-0378">Hydrolase</keyword>
<proteinExistence type="predicted"/>
<dbReference type="PANTHER" id="PTHR12304">
    <property type="entry name" value="INOSINE-URIDINE PREFERRING NUCLEOSIDE HYDROLASE"/>
    <property type="match status" value="1"/>
</dbReference>
<evidence type="ECO:0000256" key="2">
    <source>
        <dbReference type="ARBA" id="ARBA00023295"/>
    </source>
</evidence>
<comment type="caution">
    <text evidence="4">The sequence shown here is derived from an EMBL/GenBank/DDBJ whole genome shotgun (WGS) entry which is preliminary data.</text>
</comment>
<feature type="domain" description="Inosine/uridine-preferring nucleoside hydrolase" evidence="3">
    <location>
        <begin position="4"/>
        <end position="297"/>
    </location>
</feature>
<dbReference type="SUPFAM" id="SSF53590">
    <property type="entry name" value="Nucleoside hydrolase"/>
    <property type="match status" value="1"/>
</dbReference>
<dbReference type="CDD" id="cd02650">
    <property type="entry name" value="nuc_hydro_CaPnhB"/>
    <property type="match status" value="1"/>
</dbReference>
<keyword evidence="2" id="KW-0326">Glycosidase</keyword>
<evidence type="ECO:0000313" key="5">
    <source>
        <dbReference type="Proteomes" id="UP000656723"/>
    </source>
</evidence>
<dbReference type="GO" id="GO:0006152">
    <property type="term" value="P:purine nucleoside catabolic process"/>
    <property type="evidence" value="ECO:0007669"/>
    <property type="project" value="TreeGrafter"/>
</dbReference>
<evidence type="ECO:0000259" key="3">
    <source>
        <dbReference type="Pfam" id="PF01156"/>
    </source>
</evidence>
<dbReference type="RefSeq" id="WP_192478012.1">
    <property type="nucleotide sequence ID" value="NZ_JADVIG010000005.1"/>
</dbReference>
<dbReference type="Gene3D" id="3.90.245.10">
    <property type="entry name" value="Ribonucleoside hydrolase-like"/>
    <property type="match status" value="1"/>
</dbReference>
<dbReference type="InterPro" id="IPR036452">
    <property type="entry name" value="Ribo_hydro-like"/>
</dbReference>